<evidence type="ECO:0000313" key="3">
    <source>
        <dbReference type="Proteomes" id="UP001372338"/>
    </source>
</evidence>
<feature type="region of interest" description="Disordered" evidence="1">
    <location>
        <begin position="1"/>
        <end position="20"/>
    </location>
</feature>
<evidence type="ECO:0000256" key="1">
    <source>
        <dbReference type="SAM" id="MobiDB-lite"/>
    </source>
</evidence>
<gene>
    <name evidence="2" type="ORF">RIF29_24884</name>
</gene>
<sequence>MVDENINKERNRRGESDDERSLYSDGLHLQWDSRRGLLLIIDSDSSRGRRTRGGRGFRGGAMLAALGFGVPNATTSQSMQQQFFNIAWNPSEEEWIILKTNGSFIASSGEATCGGAIRGNFGAFMEAFSVKLGSCSIMHVEL</sequence>
<name>A0AAN9HYT8_CROPI</name>
<proteinExistence type="predicted"/>
<reference evidence="2 3" key="1">
    <citation type="submission" date="2024-01" db="EMBL/GenBank/DDBJ databases">
        <title>The genomes of 5 underutilized Papilionoideae crops provide insights into root nodulation and disease resistanc.</title>
        <authorList>
            <person name="Yuan L."/>
        </authorList>
    </citation>
    <scope>NUCLEOTIDE SEQUENCE [LARGE SCALE GENOMIC DNA]</scope>
    <source>
        <strain evidence="2">ZHUSHIDOU_FW_LH</strain>
        <tissue evidence="2">Leaf</tissue>
    </source>
</reference>
<keyword evidence="3" id="KW-1185">Reference proteome</keyword>
<protein>
    <submittedName>
        <fullName evidence="2">Uncharacterized protein</fullName>
    </submittedName>
</protein>
<dbReference type="EMBL" id="JAYWIO010000005">
    <property type="protein sequence ID" value="KAK7259282.1"/>
    <property type="molecule type" value="Genomic_DNA"/>
</dbReference>
<dbReference type="AlphaFoldDB" id="A0AAN9HYT8"/>
<comment type="caution">
    <text evidence="2">The sequence shown here is derived from an EMBL/GenBank/DDBJ whole genome shotgun (WGS) entry which is preliminary data.</text>
</comment>
<organism evidence="2 3">
    <name type="scientific">Crotalaria pallida</name>
    <name type="common">Smooth rattlebox</name>
    <name type="synonym">Crotalaria striata</name>
    <dbReference type="NCBI Taxonomy" id="3830"/>
    <lineage>
        <taxon>Eukaryota</taxon>
        <taxon>Viridiplantae</taxon>
        <taxon>Streptophyta</taxon>
        <taxon>Embryophyta</taxon>
        <taxon>Tracheophyta</taxon>
        <taxon>Spermatophyta</taxon>
        <taxon>Magnoliopsida</taxon>
        <taxon>eudicotyledons</taxon>
        <taxon>Gunneridae</taxon>
        <taxon>Pentapetalae</taxon>
        <taxon>rosids</taxon>
        <taxon>fabids</taxon>
        <taxon>Fabales</taxon>
        <taxon>Fabaceae</taxon>
        <taxon>Papilionoideae</taxon>
        <taxon>50 kb inversion clade</taxon>
        <taxon>genistoids sensu lato</taxon>
        <taxon>core genistoids</taxon>
        <taxon>Crotalarieae</taxon>
        <taxon>Crotalaria</taxon>
    </lineage>
</organism>
<evidence type="ECO:0000313" key="2">
    <source>
        <dbReference type="EMBL" id="KAK7259282.1"/>
    </source>
</evidence>
<dbReference type="Proteomes" id="UP001372338">
    <property type="component" value="Unassembled WGS sequence"/>
</dbReference>
<accession>A0AAN9HYT8</accession>